<dbReference type="Proteomes" id="UP001236569">
    <property type="component" value="Unassembled WGS sequence"/>
</dbReference>
<feature type="transmembrane region" description="Helical" evidence="1">
    <location>
        <begin position="140"/>
        <end position="163"/>
    </location>
</feature>
<gene>
    <name evidence="2" type="ORF">QM480_15185</name>
</gene>
<dbReference type="RefSeq" id="WP_283370655.1">
    <property type="nucleotide sequence ID" value="NZ_JASHID010000011.1"/>
</dbReference>
<keyword evidence="1" id="KW-0812">Transmembrane</keyword>
<dbReference type="Pfam" id="PF13858">
    <property type="entry name" value="DUF4199"/>
    <property type="match status" value="1"/>
</dbReference>
<reference evidence="2 3" key="1">
    <citation type="submission" date="2023-05" db="EMBL/GenBank/DDBJ databases">
        <title>Novel species of genus Flectobacillus isolated from stream in China.</title>
        <authorList>
            <person name="Lu H."/>
        </authorList>
    </citation>
    <scope>NUCLEOTIDE SEQUENCE [LARGE SCALE GENOMIC DNA]</scope>
    <source>
        <strain evidence="2 3">DC10W</strain>
    </source>
</reference>
<feature type="transmembrane region" description="Helical" evidence="1">
    <location>
        <begin position="12"/>
        <end position="36"/>
    </location>
</feature>
<dbReference type="InterPro" id="IPR025250">
    <property type="entry name" value="DUF4199"/>
</dbReference>
<protein>
    <submittedName>
        <fullName evidence="2">DUF4199 domain-containing protein</fullName>
    </submittedName>
</protein>
<evidence type="ECO:0000313" key="2">
    <source>
        <dbReference type="EMBL" id="MDI9865686.1"/>
    </source>
</evidence>
<name>A0ABT6YQ45_9BACT</name>
<keyword evidence="3" id="KW-1185">Reference proteome</keyword>
<evidence type="ECO:0000256" key="1">
    <source>
        <dbReference type="SAM" id="Phobius"/>
    </source>
</evidence>
<keyword evidence="1" id="KW-0472">Membrane</keyword>
<organism evidence="2 3">
    <name type="scientific">Flectobacillus longus</name>
    <dbReference type="NCBI Taxonomy" id="2984207"/>
    <lineage>
        <taxon>Bacteria</taxon>
        <taxon>Pseudomonadati</taxon>
        <taxon>Bacteroidota</taxon>
        <taxon>Cytophagia</taxon>
        <taxon>Cytophagales</taxon>
        <taxon>Flectobacillaceae</taxon>
        <taxon>Flectobacillus</taxon>
    </lineage>
</organism>
<sequence length="171" mass="18549">MENQTTTTKVALKWGIIIGIFSVVFSTLIMVLGLVANQGVGFVAYIIIGIGVFMAMNAYKKENNGFMSYGQGLGIGTLMSAVSGLLSSAYSFVYMKFIDPSVMDQIFKKAEADMEKKGLSAEQIDQAMEMSKVFMSPGAMFVWGVVGSILLGFVFSLIIAAFVKKDKPIFD</sequence>
<feature type="transmembrane region" description="Helical" evidence="1">
    <location>
        <begin position="42"/>
        <end position="59"/>
    </location>
</feature>
<accession>A0ABT6YQ45</accession>
<feature type="transmembrane region" description="Helical" evidence="1">
    <location>
        <begin position="71"/>
        <end position="93"/>
    </location>
</feature>
<comment type="caution">
    <text evidence="2">The sequence shown here is derived from an EMBL/GenBank/DDBJ whole genome shotgun (WGS) entry which is preliminary data.</text>
</comment>
<dbReference type="EMBL" id="JASHID010000011">
    <property type="protein sequence ID" value="MDI9865686.1"/>
    <property type="molecule type" value="Genomic_DNA"/>
</dbReference>
<keyword evidence="1" id="KW-1133">Transmembrane helix</keyword>
<evidence type="ECO:0000313" key="3">
    <source>
        <dbReference type="Proteomes" id="UP001236569"/>
    </source>
</evidence>
<proteinExistence type="predicted"/>